<accession>A0A0A9AI26</accession>
<feature type="compositionally biased region" description="Polar residues" evidence="1">
    <location>
        <begin position="10"/>
        <end position="27"/>
    </location>
</feature>
<proteinExistence type="predicted"/>
<reference evidence="2" key="1">
    <citation type="submission" date="2014-09" db="EMBL/GenBank/DDBJ databases">
        <authorList>
            <person name="Magalhaes I.L.F."/>
            <person name="Oliveira U."/>
            <person name="Santos F.R."/>
            <person name="Vidigal T.H.D.A."/>
            <person name="Brescovit A.D."/>
            <person name="Santos A.J."/>
        </authorList>
    </citation>
    <scope>NUCLEOTIDE SEQUENCE</scope>
    <source>
        <tissue evidence="2">Shoot tissue taken approximately 20 cm above the soil surface</tissue>
    </source>
</reference>
<organism evidence="2">
    <name type="scientific">Arundo donax</name>
    <name type="common">Giant reed</name>
    <name type="synonym">Donax arundinaceus</name>
    <dbReference type="NCBI Taxonomy" id="35708"/>
    <lineage>
        <taxon>Eukaryota</taxon>
        <taxon>Viridiplantae</taxon>
        <taxon>Streptophyta</taxon>
        <taxon>Embryophyta</taxon>
        <taxon>Tracheophyta</taxon>
        <taxon>Spermatophyta</taxon>
        <taxon>Magnoliopsida</taxon>
        <taxon>Liliopsida</taxon>
        <taxon>Poales</taxon>
        <taxon>Poaceae</taxon>
        <taxon>PACMAD clade</taxon>
        <taxon>Arundinoideae</taxon>
        <taxon>Arundineae</taxon>
        <taxon>Arundo</taxon>
    </lineage>
</organism>
<name>A0A0A9AI26_ARUDO</name>
<protein>
    <submittedName>
        <fullName evidence="2">Uncharacterized protein</fullName>
    </submittedName>
</protein>
<sequence length="27" mass="2941">MMTGVILFEGSTQNQGLKNRNSTGSRN</sequence>
<evidence type="ECO:0000256" key="1">
    <source>
        <dbReference type="SAM" id="MobiDB-lite"/>
    </source>
</evidence>
<feature type="region of interest" description="Disordered" evidence="1">
    <location>
        <begin position="1"/>
        <end position="27"/>
    </location>
</feature>
<evidence type="ECO:0000313" key="2">
    <source>
        <dbReference type="EMBL" id="JAD49508.1"/>
    </source>
</evidence>
<reference evidence="2" key="2">
    <citation type="journal article" date="2015" name="Data Brief">
        <title>Shoot transcriptome of the giant reed, Arundo donax.</title>
        <authorList>
            <person name="Barrero R.A."/>
            <person name="Guerrero F.D."/>
            <person name="Moolhuijzen P."/>
            <person name="Goolsby J.A."/>
            <person name="Tidwell J."/>
            <person name="Bellgard S.E."/>
            <person name="Bellgard M.I."/>
        </authorList>
    </citation>
    <scope>NUCLEOTIDE SEQUENCE</scope>
    <source>
        <tissue evidence="2">Shoot tissue taken approximately 20 cm above the soil surface</tissue>
    </source>
</reference>
<dbReference type="AlphaFoldDB" id="A0A0A9AI26"/>
<dbReference type="EMBL" id="GBRH01248387">
    <property type="protein sequence ID" value="JAD49508.1"/>
    <property type="molecule type" value="Transcribed_RNA"/>
</dbReference>